<keyword evidence="3" id="KW-1185">Reference proteome</keyword>
<dbReference type="GO" id="GO:0003824">
    <property type="term" value="F:catalytic activity"/>
    <property type="evidence" value="ECO:0007669"/>
    <property type="project" value="InterPro"/>
</dbReference>
<dbReference type="Proteomes" id="UP000515154">
    <property type="component" value="Unplaced"/>
</dbReference>
<evidence type="ECO:0000256" key="1">
    <source>
        <dbReference type="SAM" id="MobiDB-lite"/>
    </source>
</evidence>
<name>A0A6P7U0X5_9MOLL</name>
<evidence type="ECO:0000313" key="3">
    <source>
        <dbReference type="Proteomes" id="UP000515154"/>
    </source>
</evidence>
<dbReference type="Pfam" id="PF14529">
    <property type="entry name" value="Exo_endo_phos_2"/>
    <property type="match status" value="1"/>
</dbReference>
<organism evidence="3 4">
    <name type="scientific">Octopus sinensis</name>
    <name type="common">East Asian common octopus</name>
    <dbReference type="NCBI Taxonomy" id="2607531"/>
    <lineage>
        <taxon>Eukaryota</taxon>
        <taxon>Metazoa</taxon>
        <taxon>Spiralia</taxon>
        <taxon>Lophotrochozoa</taxon>
        <taxon>Mollusca</taxon>
        <taxon>Cephalopoda</taxon>
        <taxon>Coleoidea</taxon>
        <taxon>Octopodiformes</taxon>
        <taxon>Octopoda</taxon>
        <taxon>Incirrata</taxon>
        <taxon>Octopodidae</taxon>
        <taxon>Octopus</taxon>
    </lineage>
</organism>
<dbReference type="SUPFAM" id="SSF56219">
    <property type="entry name" value="DNase I-like"/>
    <property type="match status" value="1"/>
</dbReference>
<dbReference type="KEGG" id="osn:115228103"/>
<dbReference type="PANTHER" id="PTHR47510:SF3">
    <property type="entry name" value="ENDO_EXONUCLEASE_PHOSPHATASE DOMAIN-CONTAINING PROTEIN"/>
    <property type="match status" value="1"/>
</dbReference>
<dbReference type="PANTHER" id="PTHR47510">
    <property type="entry name" value="REVERSE TRANSCRIPTASE DOMAIN-CONTAINING PROTEIN"/>
    <property type="match status" value="1"/>
</dbReference>
<dbReference type="Gene3D" id="3.60.10.10">
    <property type="entry name" value="Endonuclease/exonuclease/phosphatase"/>
    <property type="match status" value="1"/>
</dbReference>
<sequence>MPNLSALESLKDVVICGDLNAKHPLWLSNQSADTRGNLLLSQSGNLTIINDPSKNTETPQRISDNPTSPDITLCSPHLATTINWSVIYDTRSDHNPILLKIKREITRKKKKPVYIYNLANWQLFRSLTDQQFANIKLEDFTSLDAAVAYVNKIILEARAKTVPQRHASYTCNYGRKSLVKERNRLKKVGIRTSEARIRLKVLNDEIKASEFKTQRAKWSKVLTSLNRNRSTSEIWKSIRNIWKANEETPGDDEFSQKDLNALIKYYAKISHKDRMKTDPSNPPLRKLKSKHSTHFTEKEVLESLRQTKVTYSHGPDGIPIILLKNIGNEGISVLTKIYNWSINHNSIPTIWKLANIRPILKSGKPKQDQASLQANFPIMFHVKNSGKTHPHKNH</sequence>
<dbReference type="AlphaFoldDB" id="A0A6P7U0X5"/>
<gene>
    <name evidence="4" type="primary">LOC115228103</name>
</gene>
<dbReference type="RefSeq" id="XP_029654626.1">
    <property type="nucleotide sequence ID" value="XM_029798766.1"/>
</dbReference>
<feature type="domain" description="Endonuclease/exonuclease/phosphatase" evidence="2">
    <location>
        <begin position="7"/>
        <end position="97"/>
    </location>
</feature>
<protein>
    <submittedName>
        <fullName evidence="4">Uncharacterized protein LOC115228103</fullName>
    </submittedName>
</protein>
<evidence type="ECO:0000259" key="2">
    <source>
        <dbReference type="Pfam" id="PF14529"/>
    </source>
</evidence>
<reference evidence="4" key="1">
    <citation type="submission" date="2025-08" db="UniProtKB">
        <authorList>
            <consortium name="RefSeq"/>
        </authorList>
    </citation>
    <scope>IDENTIFICATION</scope>
</reference>
<accession>A0A6P7U0X5</accession>
<dbReference type="InterPro" id="IPR005135">
    <property type="entry name" value="Endo/exonuclease/phosphatase"/>
</dbReference>
<feature type="region of interest" description="Disordered" evidence="1">
    <location>
        <begin position="273"/>
        <end position="292"/>
    </location>
</feature>
<dbReference type="InterPro" id="IPR036691">
    <property type="entry name" value="Endo/exonu/phosph_ase_sf"/>
</dbReference>
<evidence type="ECO:0000313" key="4">
    <source>
        <dbReference type="RefSeq" id="XP_029654626.1"/>
    </source>
</evidence>
<proteinExistence type="predicted"/>